<dbReference type="Gene3D" id="1.10.150.320">
    <property type="entry name" value="Photosystem II 12 kDa extrinsic protein"/>
    <property type="match status" value="1"/>
</dbReference>
<feature type="domain" description="Helix-hairpin-helix DNA-binding motif class 1" evidence="1">
    <location>
        <begin position="203"/>
        <end position="222"/>
    </location>
</feature>
<dbReference type="PANTHER" id="PTHR21180:SF32">
    <property type="entry name" value="ENDONUCLEASE_EXONUCLEASE_PHOSPHATASE FAMILY DOMAIN-CONTAINING PROTEIN 1"/>
    <property type="match status" value="1"/>
</dbReference>
<dbReference type="EMBL" id="JAEDAH010000096">
    <property type="protein sequence ID" value="MCA6064940.1"/>
    <property type="molecule type" value="Genomic_DNA"/>
</dbReference>
<proteinExistence type="predicted"/>
<dbReference type="Pfam" id="PF12836">
    <property type="entry name" value="HHH_3"/>
    <property type="match status" value="1"/>
</dbReference>
<dbReference type="SMART" id="SM00278">
    <property type="entry name" value="HhH1"/>
    <property type="match status" value="2"/>
</dbReference>
<evidence type="ECO:0000259" key="1">
    <source>
        <dbReference type="SMART" id="SM00278"/>
    </source>
</evidence>
<reference evidence="2 3" key="1">
    <citation type="submission" date="2020-12" db="EMBL/GenBank/DDBJ databases">
        <title>Novel Thalassolituus-related marine hydrocarbonoclastic bacteria mediated algae-derived hydrocarbons mineralization in twilight zone of the northern South China Sea.</title>
        <authorList>
            <person name="Dong C."/>
        </authorList>
    </citation>
    <scope>NUCLEOTIDE SEQUENCE [LARGE SCALE GENOMIC DNA]</scope>
    <source>
        <strain evidence="2 3">IMCC1826</strain>
    </source>
</reference>
<dbReference type="SUPFAM" id="SSF47781">
    <property type="entry name" value="RuvA domain 2-like"/>
    <property type="match status" value="1"/>
</dbReference>
<keyword evidence="3" id="KW-1185">Reference proteome</keyword>
<evidence type="ECO:0000313" key="3">
    <source>
        <dbReference type="Proteomes" id="UP000714380"/>
    </source>
</evidence>
<name>A0ABS7ZX48_9GAMM</name>
<dbReference type="InterPro" id="IPR010994">
    <property type="entry name" value="RuvA_2-like"/>
</dbReference>
<sequence length="225" mass="24880">MLKPRFDHSQQPELRFVGAISYFTDQQRIHLALDGIASDRAADNLSGTLSIELWALDTSYHGGLFQGECLAATQIGELWGNHWLADCDYDLIYQAPAGNARHLCLMLREWNGVAFETRDYRNFSHGLNTAEPRLKVVQAVAGADIIQLETTKKSKPTAASKATANNTKLCVNTASEKELGAIKGLSKKVARAIVEARPFSSMEELQKVKGLGRKTLEKLRDSLHV</sequence>
<gene>
    <name evidence="2" type="ORF">I9W95_15130</name>
</gene>
<dbReference type="Proteomes" id="UP000714380">
    <property type="component" value="Unassembled WGS sequence"/>
</dbReference>
<dbReference type="InterPro" id="IPR051675">
    <property type="entry name" value="Endo/Exo/Phosphatase_dom_1"/>
</dbReference>
<protein>
    <submittedName>
        <fullName evidence="2">Helix-hairpin-helix domain-containing protein</fullName>
    </submittedName>
</protein>
<dbReference type="InterPro" id="IPR003583">
    <property type="entry name" value="Hlx-hairpin-Hlx_DNA-bd_motif"/>
</dbReference>
<dbReference type="RefSeq" id="WP_225676397.1">
    <property type="nucleotide sequence ID" value="NZ_JAEDAH010000096.1"/>
</dbReference>
<organism evidence="2 3">
    <name type="scientific">Thalassolituus marinus</name>
    <dbReference type="NCBI Taxonomy" id="671053"/>
    <lineage>
        <taxon>Bacteria</taxon>
        <taxon>Pseudomonadati</taxon>
        <taxon>Pseudomonadota</taxon>
        <taxon>Gammaproteobacteria</taxon>
        <taxon>Oceanospirillales</taxon>
        <taxon>Oceanospirillaceae</taxon>
        <taxon>Thalassolituus</taxon>
    </lineage>
</organism>
<accession>A0ABS7ZX48</accession>
<feature type="domain" description="Helix-hairpin-helix DNA-binding motif class 1" evidence="1">
    <location>
        <begin position="177"/>
        <end position="196"/>
    </location>
</feature>
<evidence type="ECO:0000313" key="2">
    <source>
        <dbReference type="EMBL" id="MCA6064940.1"/>
    </source>
</evidence>
<dbReference type="PANTHER" id="PTHR21180">
    <property type="entry name" value="ENDONUCLEASE/EXONUCLEASE/PHOSPHATASE FAMILY DOMAIN-CONTAINING PROTEIN 1"/>
    <property type="match status" value="1"/>
</dbReference>
<comment type="caution">
    <text evidence="2">The sequence shown here is derived from an EMBL/GenBank/DDBJ whole genome shotgun (WGS) entry which is preliminary data.</text>
</comment>